<evidence type="ECO:0000313" key="2">
    <source>
        <dbReference type="EMBL" id="KAB7501854.1"/>
    </source>
</evidence>
<feature type="region of interest" description="Disordered" evidence="1">
    <location>
        <begin position="1"/>
        <end position="164"/>
    </location>
</feature>
<dbReference type="Proteomes" id="UP000326759">
    <property type="component" value="Unassembled WGS sequence"/>
</dbReference>
<accession>A0A5N5T5G6</accession>
<feature type="compositionally biased region" description="Low complexity" evidence="1">
    <location>
        <begin position="43"/>
        <end position="52"/>
    </location>
</feature>
<comment type="caution">
    <text evidence="2">The sequence shown here is derived from an EMBL/GenBank/DDBJ whole genome shotgun (WGS) entry which is preliminary data.</text>
</comment>
<sequence>MSQSEGDVKTPESAESSIADGKLLTRLSLNSIPSIDRSDDESPSSNSNDQPNLAHTPPPEDIVPHTQPILAHTPPPHDDIRSSQPVPNLAHTPPPPPAPQTAAEALAESSHRSSPRVLDESPGDTYATIPGSSDPSTPDPRRPPFPIGYKRSSLDAGNPEPMGYGVLGSSPPSLNGAYGAIGGLYNSSHPSSGIYSGSASLGSIYGNSGPPPPIPPPPLDAGIIESHHRREHSFNSLHSVNSLREYYDKGLNRCISTSPKLSNSLVIECPGRIDSLVIECPGRIESLVIEYRGRIESLV</sequence>
<evidence type="ECO:0000313" key="3">
    <source>
        <dbReference type="Proteomes" id="UP000326759"/>
    </source>
</evidence>
<feature type="compositionally biased region" description="Basic and acidic residues" evidence="1">
    <location>
        <begin position="1"/>
        <end position="12"/>
    </location>
</feature>
<protein>
    <submittedName>
        <fullName evidence="2">Uncharacterized protein</fullName>
    </submittedName>
</protein>
<gene>
    <name evidence="2" type="ORF">Anas_13781</name>
</gene>
<organism evidence="2 3">
    <name type="scientific">Armadillidium nasatum</name>
    <dbReference type="NCBI Taxonomy" id="96803"/>
    <lineage>
        <taxon>Eukaryota</taxon>
        <taxon>Metazoa</taxon>
        <taxon>Ecdysozoa</taxon>
        <taxon>Arthropoda</taxon>
        <taxon>Crustacea</taxon>
        <taxon>Multicrustacea</taxon>
        <taxon>Malacostraca</taxon>
        <taxon>Eumalacostraca</taxon>
        <taxon>Peracarida</taxon>
        <taxon>Isopoda</taxon>
        <taxon>Oniscidea</taxon>
        <taxon>Crinocheta</taxon>
        <taxon>Armadillidiidae</taxon>
        <taxon>Armadillidium</taxon>
    </lineage>
</organism>
<reference evidence="2 3" key="1">
    <citation type="journal article" date="2019" name="PLoS Biol.">
        <title>Sex chromosomes control vertical transmission of feminizing Wolbachia symbionts in an isopod.</title>
        <authorList>
            <person name="Becking T."/>
            <person name="Chebbi M.A."/>
            <person name="Giraud I."/>
            <person name="Moumen B."/>
            <person name="Laverre T."/>
            <person name="Caubet Y."/>
            <person name="Peccoud J."/>
            <person name="Gilbert C."/>
            <person name="Cordaux R."/>
        </authorList>
    </citation>
    <scope>NUCLEOTIDE SEQUENCE [LARGE SCALE GENOMIC DNA]</scope>
    <source>
        <strain evidence="2">ANa2</strain>
        <tissue evidence="2">Whole body excluding digestive tract and cuticle</tissue>
    </source>
</reference>
<feature type="non-terminal residue" evidence="2">
    <location>
        <position position="299"/>
    </location>
</feature>
<proteinExistence type="predicted"/>
<dbReference type="OrthoDB" id="6364677at2759"/>
<dbReference type="EMBL" id="SEYY01009307">
    <property type="protein sequence ID" value="KAB7501854.1"/>
    <property type="molecule type" value="Genomic_DNA"/>
</dbReference>
<name>A0A5N5T5G6_9CRUS</name>
<keyword evidence="3" id="KW-1185">Reference proteome</keyword>
<evidence type="ECO:0000256" key="1">
    <source>
        <dbReference type="SAM" id="MobiDB-lite"/>
    </source>
</evidence>
<dbReference type="AlphaFoldDB" id="A0A5N5T5G6"/>